<dbReference type="RefSeq" id="WP_066264958.1">
    <property type="nucleotide sequence ID" value="NZ_JARMAB010000021.1"/>
</dbReference>
<accession>A0ABU6MHX5</accession>
<comment type="caution">
    <text evidence="1">The sequence shown here is derived from an EMBL/GenBank/DDBJ whole genome shotgun (WGS) entry which is preliminary data.</text>
</comment>
<dbReference type="Proteomes" id="UP001341444">
    <property type="component" value="Unassembled WGS sequence"/>
</dbReference>
<name>A0ABU6MHX5_9BACI</name>
<gene>
    <name evidence="1" type="ORF">P4T90_14580</name>
</gene>
<reference evidence="1 2" key="1">
    <citation type="submission" date="2023-03" db="EMBL/GenBank/DDBJ databases">
        <title>Bacillus Genome Sequencing.</title>
        <authorList>
            <person name="Dunlap C."/>
        </authorList>
    </citation>
    <scope>NUCLEOTIDE SEQUENCE [LARGE SCALE GENOMIC DNA]</scope>
    <source>
        <strain evidence="1 2">B-23453</strain>
    </source>
</reference>
<keyword evidence="2" id="KW-1185">Reference proteome</keyword>
<organism evidence="1 2">
    <name type="scientific">Heyndrickxia acidicola</name>
    <dbReference type="NCBI Taxonomy" id="209389"/>
    <lineage>
        <taxon>Bacteria</taxon>
        <taxon>Bacillati</taxon>
        <taxon>Bacillota</taxon>
        <taxon>Bacilli</taxon>
        <taxon>Bacillales</taxon>
        <taxon>Bacillaceae</taxon>
        <taxon>Heyndrickxia</taxon>
    </lineage>
</organism>
<evidence type="ECO:0008006" key="3">
    <source>
        <dbReference type="Google" id="ProtNLM"/>
    </source>
</evidence>
<sequence length="64" mass="7747">MTPEEVLEILEQLRTGTIKEYYVENQFFLDFRKELVKQKDFKHFQGTAERGGNVRYQYLQEARS</sequence>
<dbReference type="EMBL" id="JARMAB010000021">
    <property type="protein sequence ID" value="MED1204271.1"/>
    <property type="molecule type" value="Genomic_DNA"/>
</dbReference>
<protein>
    <recommendedName>
        <fullName evidence="3">Abortive phage infection protein</fullName>
    </recommendedName>
</protein>
<proteinExistence type="predicted"/>
<evidence type="ECO:0000313" key="2">
    <source>
        <dbReference type="Proteomes" id="UP001341444"/>
    </source>
</evidence>
<evidence type="ECO:0000313" key="1">
    <source>
        <dbReference type="EMBL" id="MED1204271.1"/>
    </source>
</evidence>